<comment type="function">
    <text evidence="1">Functions as an U snRNP-specific nuclear import adapter. Involved in the trimethylguanosine (m3G)-cap-dependent nuclear import of U snRNPs. Binds specifically to the terminal m3G-cap U snRNAs.</text>
</comment>
<keyword evidence="12" id="KW-1185">Reference proteome</keyword>
<proteinExistence type="inferred from homology"/>
<dbReference type="GeneID" id="17043973"/>
<evidence type="ECO:0000256" key="7">
    <source>
        <dbReference type="ARBA" id="ARBA00022490"/>
    </source>
</evidence>
<dbReference type="GO" id="GO:0061015">
    <property type="term" value="P:snRNA import into nucleus"/>
    <property type="evidence" value="ECO:0007669"/>
    <property type="project" value="InterPro"/>
</dbReference>
<dbReference type="GO" id="GO:0005737">
    <property type="term" value="C:cytoplasm"/>
    <property type="evidence" value="ECO:0007669"/>
    <property type="project" value="UniProtKB-SubCell"/>
</dbReference>
<dbReference type="AlphaFoldDB" id="I0Z5Q0"/>
<organism evidence="11 12">
    <name type="scientific">Coccomyxa subellipsoidea (strain C-169)</name>
    <name type="common">Green microalga</name>
    <dbReference type="NCBI Taxonomy" id="574566"/>
    <lineage>
        <taxon>Eukaryota</taxon>
        <taxon>Viridiplantae</taxon>
        <taxon>Chlorophyta</taxon>
        <taxon>core chlorophytes</taxon>
        <taxon>Trebouxiophyceae</taxon>
        <taxon>Trebouxiophyceae incertae sedis</taxon>
        <taxon>Coccomyxaceae</taxon>
        <taxon>Coccomyxa</taxon>
        <taxon>Coccomyxa subellipsoidea</taxon>
    </lineage>
</organism>
<dbReference type="PANTHER" id="PTHR13403">
    <property type="entry name" value="SNURPORTIN1 RNUT1 PROTEIN RNA, U TRANSPORTER 1"/>
    <property type="match status" value="1"/>
</dbReference>
<dbReference type="InterPro" id="IPR017336">
    <property type="entry name" value="Snurportin-1"/>
</dbReference>
<dbReference type="CDD" id="cd09232">
    <property type="entry name" value="Snurportin-1_C"/>
    <property type="match status" value="1"/>
</dbReference>
<gene>
    <name evidence="11" type="ORF">COCSUDRAFT_27547</name>
</gene>
<name>I0Z5Q0_COCSC</name>
<keyword evidence="7" id="KW-0963">Cytoplasm</keyword>
<evidence type="ECO:0000256" key="8">
    <source>
        <dbReference type="ARBA" id="ARBA00022884"/>
    </source>
</evidence>
<dbReference type="KEGG" id="csl:COCSUDRAFT_27547"/>
<dbReference type="STRING" id="574566.I0Z5Q0"/>
<dbReference type="PANTHER" id="PTHR13403:SF6">
    <property type="entry name" value="SNURPORTIN-1"/>
    <property type="match status" value="1"/>
</dbReference>
<dbReference type="EMBL" id="AGSI01000003">
    <property type="protein sequence ID" value="EIE25969.1"/>
    <property type="molecule type" value="Genomic_DNA"/>
</dbReference>
<dbReference type="SUPFAM" id="SSF56091">
    <property type="entry name" value="DNA ligase/mRNA capping enzyme, catalytic domain"/>
    <property type="match status" value="1"/>
</dbReference>
<keyword evidence="8" id="KW-0694">RNA-binding</keyword>
<dbReference type="Proteomes" id="UP000007264">
    <property type="component" value="Unassembled WGS sequence"/>
</dbReference>
<evidence type="ECO:0000259" key="10">
    <source>
        <dbReference type="Pfam" id="PF21974"/>
    </source>
</evidence>
<evidence type="ECO:0000256" key="5">
    <source>
        <dbReference type="ARBA" id="ARBA00016034"/>
    </source>
</evidence>
<keyword evidence="9" id="KW-0539">Nucleus</keyword>
<dbReference type="GO" id="GO:0005634">
    <property type="term" value="C:nucleus"/>
    <property type="evidence" value="ECO:0007669"/>
    <property type="project" value="UniProtKB-SubCell"/>
</dbReference>
<dbReference type="InterPro" id="IPR047857">
    <property type="entry name" value="Snurportin1_C"/>
</dbReference>
<dbReference type="Pfam" id="PF21974">
    <property type="entry name" value="SPN1_m3Gcap_bd"/>
    <property type="match status" value="1"/>
</dbReference>
<evidence type="ECO:0000256" key="4">
    <source>
        <dbReference type="ARBA" id="ARBA00007540"/>
    </source>
</evidence>
<evidence type="ECO:0000256" key="3">
    <source>
        <dbReference type="ARBA" id="ARBA00004496"/>
    </source>
</evidence>
<dbReference type="eggNOG" id="KOG3132">
    <property type="taxonomic scope" value="Eukaryota"/>
</dbReference>
<evidence type="ECO:0000256" key="6">
    <source>
        <dbReference type="ARBA" id="ARBA00022448"/>
    </source>
</evidence>
<accession>I0Z5Q0</accession>
<sequence>MPRPEGQRCLVIASRQNTISRTRSGSILHSFPSPLPGGSKATHGNADTFSILDTIFSEPEKTYFVLDVMAWNGCLLYDCTAEFRTFWAQSKLAEIAGGESCQGGFSFVPVPLFPCNPEGMQAAYSGMVPFQLRDGLLFLNKEAHYDLGSSPLALLWKDVHSSRFSLDTDAAGVVPQWQHVVLQFLDNGCLGTGDDPPLIVGTVPQALFLSKPDQLRHRRLLRFTIREGGLNLREGELVGADLHFEGPANQRRGRADLSSKIVFQHLARSNPITIGMLLEVSGHDDSHRGELRP</sequence>
<dbReference type="RefSeq" id="XP_005650513.1">
    <property type="nucleotide sequence ID" value="XM_005650456.1"/>
</dbReference>
<reference evidence="11 12" key="1">
    <citation type="journal article" date="2012" name="Genome Biol.">
        <title>The genome of the polar eukaryotic microalga coccomyxa subellipsoidea reveals traits of cold adaptation.</title>
        <authorList>
            <person name="Blanc G."/>
            <person name="Agarkova I."/>
            <person name="Grimwood J."/>
            <person name="Kuo A."/>
            <person name="Brueggeman A."/>
            <person name="Dunigan D."/>
            <person name="Gurnon J."/>
            <person name="Ladunga I."/>
            <person name="Lindquist E."/>
            <person name="Lucas S."/>
            <person name="Pangilinan J."/>
            <person name="Proschold T."/>
            <person name="Salamov A."/>
            <person name="Schmutz J."/>
            <person name="Weeks D."/>
            <person name="Yamada T."/>
            <person name="Claverie J.M."/>
            <person name="Grigoriev I."/>
            <person name="Van Etten J."/>
            <person name="Lomsadze A."/>
            <person name="Borodovsky M."/>
        </authorList>
    </citation>
    <scope>NUCLEOTIDE SEQUENCE [LARGE SCALE GENOMIC DNA]</scope>
    <source>
        <strain evidence="11 12">C-169</strain>
    </source>
</reference>
<dbReference type="Gene3D" id="3.30.470.30">
    <property type="entry name" value="DNA ligase/mRNA capping enzyme"/>
    <property type="match status" value="1"/>
</dbReference>
<keyword evidence="6" id="KW-0813">Transport</keyword>
<feature type="domain" description="Snurportin-1 m3G cap-binding" evidence="10">
    <location>
        <begin position="4"/>
        <end position="153"/>
    </location>
</feature>
<comment type="similarity">
    <text evidence="4">Belongs to the snurportin family.</text>
</comment>
<dbReference type="OrthoDB" id="10003593at2759"/>
<protein>
    <recommendedName>
        <fullName evidence="5">Snurportin-1</fullName>
    </recommendedName>
</protein>
<comment type="caution">
    <text evidence="11">The sequence shown here is derived from an EMBL/GenBank/DDBJ whole genome shotgun (WGS) entry which is preliminary data.</text>
</comment>
<comment type="subcellular location">
    <subcellularLocation>
        <location evidence="3">Cytoplasm</location>
    </subcellularLocation>
    <subcellularLocation>
        <location evidence="2">Nucleus</location>
    </subcellularLocation>
</comment>
<dbReference type="GO" id="GO:0003723">
    <property type="term" value="F:RNA binding"/>
    <property type="evidence" value="ECO:0007669"/>
    <property type="project" value="UniProtKB-KW"/>
</dbReference>
<evidence type="ECO:0000313" key="12">
    <source>
        <dbReference type="Proteomes" id="UP000007264"/>
    </source>
</evidence>
<evidence type="ECO:0000256" key="1">
    <source>
        <dbReference type="ARBA" id="ARBA00003975"/>
    </source>
</evidence>
<evidence type="ECO:0000256" key="2">
    <source>
        <dbReference type="ARBA" id="ARBA00004123"/>
    </source>
</evidence>
<evidence type="ECO:0000256" key="9">
    <source>
        <dbReference type="ARBA" id="ARBA00023242"/>
    </source>
</evidence>
<evidence type="ECO:0000313" key="11">
    <source>
        <dbReference type="EMBL" id="EIE25969.1"/>
    </source>
</evidence>